<dbReference type="InterPro" id="IPR013783">
    <property type="entry name" value="Ig-like_fold"/>
</dbReference>
<comment type="similarity">
    <text evidence="2">Belongs to the MHC class II family.</text>
</comment>
<dbReference type="Gene3D" id="2.60.40.10">
    <property type="entry name" value="Immunoglobulins"/>
    <property type="match status" value="1"/>
</dbReference>
<feature type="transmembrane region" description="Helical" evidence="8">
    <location>
        <begin position="238"/>
        <end position="263"/>
    </location>
</feature>
<evidence type="ECO:0000313" key="11">
    <source>
        <dbReference type="Proteomes" id="UP000694523"/>
    </source>
</evidence>
<evidence type="ECO:0000259" key="9">
    <source>
        <dbReference type="PROSITE" id="PS50835"/>
    </source>
</evidence>
<dbReference type="SMART" id="SM00407">
    <property type="entry name" value="IGc1"/>
    <property type="match status" value="1"/>
</dbReference>
<evidence type="ECO:0000256" key="3">
    <source>
        <dbReference type="ARBA" id="ARBA00022692"/>
    </source>
</evidence>
<feature type="transmembrane region" description="Helical" evidence="8">
    <location>
        <begin position="12"/>
        <end position="35"/>
    </location>
</feature>
<keyword evidence="11" id="KW-1185">Reference proteome</keyword>
<dbReference type="Gene3D" id="3.10.320.10">
    <property type="entry name" value="Class II Histocompatibility Antigen, M Beta Chain, Chain B, domain 1"/>
    <property type="match status" value="1"/>
</dbReference>
<dbReference type="InterPro" id="IPR007110">
    <property type="entry name" value="Ig-like_dom"/>
</dbReference>
<dbReference type="InterPro" id="IPR011162">
    <property type="entry name" value="MHC_I/II-like_Ag-recog"/>
</dbReference>
<reference evidence="10" key="1">
    <citation type="submission" date="2025-08" db="UniProtKB">
        <authorList>
            <consortium name="Ensembl"/>
        </authorList>
    </citation>
    <scope>IDENTIFICATION</scope>
</reference>
<dbReference type="Proteomes" id="UP000694523">
    <property type="component" value="Unplaced"/>
</dbReference>
<dbReference type="SUPFAM" id="SSF54452">
    <property type="entry name" value="MHC antigen-recognition domain"/>
    <property type="match status" value="1"/>
</dbReference>
<evidence type="ECO:0000256" key="7">
    <source>
        <dbReference type="ARBA" id="ARBA00023180"/>
    </source>
</evidence>
<keyword evidence="5 8" id="KW-1133">Transmembrane helix</keyword>
<keyword evidence="7" id="KW-0325">Glycoprotein</keyword>
<accession>A0A8C6TVE5</accession>
<keyword evidence="6" id="KW-1015">Disulfide bond</keyword>
<dbReference type="SUPFAM" id="SSF48726">
    <property type="entry name" value="Immunoglobulin"/>
    <property type="match status" value="1"/>
</dbReference>
<feature type="domain" description="Ig-like" evidence="9">
    <location>
        <begin position="136"/>
        <end position="225"/>
    </location>
</feature>
<dbReference type="PROSITE" id="PS50835">
    <property type="entry name" value="IG_LIKE"/>
    <property type="match status" value="1"/>
</dbReference>
<dbReference type="InterPro" id="IPR050160">
    <property type="entry name" value="MHC/Immunoglobulin"/>
</dbReference>
<keyword evidence="8" id="KW-0472">Membrane</keyword>
<dbReference type="Pfam" id="PF07654">
    <property type="entry name" value="C1-set"/>
    <property type="match status" value="1"/>
</dbReference>
<dbReference type="InterPro" id="IPR036179">
    <property type="entry name" value="Ig-like_dom_sf"/>
</dbReference>
<dbReference type="GO" id="GO:0006955">
    <property type="term" value="P:immune response"/>
    <property type="evidence" value="ECO:0007669"/>
    <property type="project" value="InterPro"/>
</dbReference>
<organism evidence="10 11">
    <name type="scientific">Neogobius melanostomus</name>
    <name type="common">round goby</name>
    <dbReference type="NCBI Taxonomy" id="47308"/>
    <lineage>
        <taxon>Eukaryota</taxon>
        <taxon>Metazoa</taxon>
        <taxon>Chordata</taxon>
        <taxon>Craniata</taxon>
        <taxon>Vertebrata</taxon>
        <taxon>Euteleostomi</taxon>
        <taxon>Actinopterygii</taxon>
        <taxon>Neopterygii</taxon>
        <taxon>Teleostei</taxon>
        <taxon>Neoteleostei</taxon>
        <taxon>Acanthomorphata</taxon>
        <taxon>Gobiaria</taxon>
        <taxon>Gobiiformes</taxon>
        <taxon>Gobioidei</taxon>
        <taxon>Gobiidae</taxon>
        <taxon>Benthophilinae</taxon>
        <taxon>Neogobiini</taxon>
        <taxon>Neogobius</taxon>
    </lineage>
</organism>
<dbReference type="AlphaFoldDB" id="A0A8C6TVE5"/>
<protein>
    <recommendedName>
        <fullName evidence="9">Ig-like domain-containing protein</fullName>
    </recommendedName>
</protein>
<dbReference type="PANTHER" id="PTHR19944">
    <property type="entry name" value="MHC CLASS II-RELATED"/>
    <property type="match status" value="1"/>
</dbReference>
<comment type="subcellular location">
    <subcellularLocation>
        <location evidence="1">Membrane</location>
        <topology evidence="1">Single-pass type I membrane protein</topology>
    </subcellularLocation>
</comment>
<dbReference type="GO" id="GO:0019882">
    <property type="term" value="P:antigen processing and presentation"/>
    <property type="evidence" value="ECO:0007669"/>
    <property type="project" value="InterPro"/>
</dbReference>
<dbReference type="Pfam" id="PF00993">
    <property type="entry name" value="MHC_II_alpha"/>
    <property type="match status" value="1"/>
</dbReference>
<proteinExistence type="inferred from homology"/>
<dbReference type="SMART" id="SM00920">
    <property type="entry name" value="MHC_II_alpha"/>
    <property type="match status" value="1"/>
</dbReference>
<dbReference type="InterPro" id="IPR014745">
    <property type="entry name" value="MHC_II_a/b_N"/>
</dbReference>
<keyword evidence="4" id="KW-0732">Signal</keyword>
<keyword evidence="3 8" id="KW-0812">Transmembrane</keyword>
<evidence type="ECO:0000256" key="4">
    <source>
        <dbReference type="ARBA" id="ARBA00022729"/>
    </source>
</evidence>
<evidence type="ECO:0000256" key="8">
    <source>
        <dbReference type="SAM" id="Phobius"/>
    </source>
</evidence>
<reference evidence="10" key="2">
    <citation type="submission" date="2025-09" db="UniProtKB">
        <authorList>
            <consortium name="Ensembl"/>
        </authorList>
    </citation>
    <scope>IDENTIFICATION</scope>
</reference>
<evidence type="ECO:0000256" key="6">
    <source>
        <dbReference type="ARBA" id="ARBA00023157"/>
    </source>
</evidence>
<dbReference type="GO" id="GO:0042613">
    <property type="term" value="C:MHC class II protein complex"/>
    <property type="evidence" value="ECO:0007669"/>
    <property type="project" value="InterPro"/>
</dbReference>
<name>A0A8C6TVE5_9GOBI</name>
<evidence type="ECO:0000256" key="2">
    <source>
        <dbReference type="ARBA" id="ARBA00007394"/>
    </source>
</evidence>
<dbReference type="InterPro" id="IPR001003">
    <property type="entry name" value="MHC_II_a_N"/>
</dbReference>
<evidence type="ECO:0000256" key="1">
    <source>
        <dbReference type="ARBA" id="ARBA00004479"/>
    </source>
</evidence>
<dbReference type="InterPro" id="IPR003597">
    <property type="entry name" value="Ig_C1-set"/>
</dbReference>
<sequence>MDYTYCCYTPGYVLYLLLLYSRVWTILTAIILQVWTILTAVILQNFHQSVSFGGCSNPDPIPDPKLRGEEMFGLDGEVYAYADFDRQEAIYPQPEFVDHITYPGSYYEAVSNQNTCRYNLRVLNEKMKEFPLPLEPPGDPLLYPRAHLRPLQPNTLVCRASGFYPAPVVFSWTRDRQNISSSSVSQAFPHSDGTFTQFSTIKLLPQEGEVYSCSLEHPALRERATRLWKDTQWNSPSLAPSVFCAVGLALGLVGVAVGTFFLVKGNKCR</sequence>
<dbReference type="Ensembl" id="ENSNMLT00000029382.1">
    <property type="protein sequence ID" value="ENSNMLP00000026297.1"/>
    <property type="gene ID" value="ENSNMLG00000016446.1"/>
</dbReference>
<evidence type="ECO:0000313" key="10">
    <source>
        <dbReference type="Ensembl" id="ENSNMLP00000026297.1"/>
    </source>
</evidence>
<evidence type="ECO:0000256" key="5">
    <source>
        <dbReference type="ARBA" id="ARBA00022989"/>
    </source>
</evidence>
<dbReference type="PANTHER" id="PTHR19944:SF86">
    <property type="entry name" value="HLA CLASS II HISTOCOMPATIBILITY ANTIGEN, DR ALPHA CHAIN"/>
    <property type="match status" value="1"/>
</dbReference>